<proteinExistence type="predicted"/>
<feature type="compositionally biased region" description="Polar residues" evidence="1">
    <location>
        <begin position="61"/>
        <end position="71"/>
    </location>
</feature>
<keyword evidence="2" id="KW-0732">Signal</keyword>
<sequence>MRPAILFLLGVVAVAGPALADPVGRPGVLPPVFLPPPPSFTPPVPQPMAYPPAPAANNPVDQQKQSLYRTELQSHQRELATEPPQPGSDTNALTTQQALDRLRLQAPN</sequence>
<name>A0A8J3E410_9PROT</name>
<gene>
    <name evidence="3" type="ORF">GCM10011611_31670</name>
</gene>
<dbReference type="EMBL" id="BMJQ01000008">
    <property type="protein sequence ID" value="GGF23216.1"/>
    <property type="molecule type" value="Genomic_DNA"/>
</dbReference>
<feature type="chain" id="PRO_5035156271" evidence="2">
    <location>
        <begin position="21"/>
        <end position="108"/>
    </location>
</feature>
<organism evidence="3 4">
    <name type="scientific">Aliidongia dinghuensis</name>
    <dbReference type="NCBI Taxonomy" id="1867774"/>
    <lineage>
        <taxon>Bacteria</taxon>
        <taxon>Pseudomonadati</taxon>
        <taxon>Pseudomonadota</taxon>
        <taxon>Alphaproteobacteria</taxon>
        <taxon>Rhodospirillales</taxon>
        <taxon>Dongiaceae</taxon>
        <taxon>Aliidongia</taxon>
    </lineage>
</organism>
<dbReference type="RefSeq" id="WP_189047454.1">
    <property type="nucleotide sequence ID" value="NZ_BMJQ01000008.1"/>
</dbReference>
<evidence type="ECO:0000256" key="1">
    <source>
        <dbReference type="SAM" id="MobiDB-lite"/>
    </source>
</evidence>
<evidence type="ECO:0000313" key="3">
    <source>
        <dbReference type="EMBL" id="GGF23216.1"/>
    </source>
</evidence>
<feature type="signal peptide" evidence="2">
    <location>
        <begin position="1"/>
        <end position="20"/>
    </location>
</feature>
<evidence type="ECO:0000256" key="2">
    <source>
        <dbReference type="SAM" id="SignalP"/>
    </source>
</evidence>
<reference evidence="3" key="1">
    <citation type="journal article" date="2014" name="Int. J. Syst. Evol. Microbiol.">
        <title>Complete genome sequence of Corynebacterium casei LMG S-19264T (=DSM 44701T), isolated from a smear-ripened cheese.</title>
        <authorList>
            <consortium name="US DOE Joint Genome Institute (JGI-PGF)"/>
            <person name="Walter F."/>
            <person name="Albersmeier A."/>
            <person name="Kalinowski J."/>
            <person name="Ruckert C."/>
        </authorList>
    </citation>
    <scope>NUCLEOTIDE SEQUENCE</scope>
    <source>
        <strain evidence="3">CGMCC 1.15725</strain>
    </source>
</reference>
<comment type="caution">
    <text evidence="3">The sequence shown here is derived from an EMBL/GenBank/DDBJ whole genome shotgun (WGS) entry which is preliminary data.</text>
</comment>
<evidence type="ECO:0000313" key="4">
    <source>
        <dbReference type="Proteomes" id="UP000646365"/>
    </source>
</evidence>
<feature type="compositionally biased region" description="Pro residues" evidence="1">
    <location>
        <begin position="32"/>
        <end position="54"/>
    </location>
</feature>
<dbReference type="Proteomes" id="UP000646365">
    <property type="component" value="Unassembled WGS sequence"/>
</dbReference>
<protein>
    <submittedName>
        <fullName evidence="3">Uncharacterized protein</fullName>
    </submittedName>
</protein>
<feature type="region of interest" description="Disordered" evidence="1">
    <location>
        <begin position="32"/>
        <end position="92"/>
    </location>
</feature>
<dbReference type="AlphaFoldDB" id="A0A8J3E410"/>
<keyword evidence="4" id="KW-1185">Reference proteome</keyword>
<reference evidence="3" key="2">
    <citation type="submission" date="2020-09" db="EMBL/GenBank/DDBJ databases">
        <authorList>
            <person name="Sun Q."/>
            <person name="Zhou Y."/>
        </authorList>
    </citation>
    <scope>NUCLEOTIDE SEQUENCE</scope>
    <source>
        <strain evidence="3">CGMCC 1.15725</strain>
    </source>
</reference>
<accession>A0A8J3E410</accession>